<dbReference type="Proteomes" id="UP000680038">
    <property type="component" value="Unassembled WGS sequence"/>
</dbReference>
<gene>
    <name evidence="1" type="ORF">DYBT9275_05967</name>
</gene>
<accession>A0A916JJV7</accession>
<dbReference type="EMBL" id="CAJRAF010000004">
    <property type="protein sequence ID" value="CAG5018264.1"/>
    <property type="molecule type" value="Genomic_DNA"/>
</dbReference>
<keyword evidence="2" id="KW-1185">Reference proteome</keyword>
<proteinExistence type="predicted"/>
<protein>
    <submittedName>
        <fullName evidence="1">Uncharacterized protein</fullName>
    </submittedName>
</protein>
<evidence type="ECO:0000313" key="2">
    <source>
        <dbReference type="Proteomes" id="UP000680038"/>
    </source>
</evidence>
<sequence length="97" mass="11082">MLNSFQKYIEDADNPMTHNGTARTNSVTKVHRLEYQKSSCEATKSWSCLLYLLIVNCQAGVNRAQPFSAFAVTCHCCNKRTGFRYGKTLRVFIPENR</sequence>
<dbReference type="AlphaFoldDB" id="A0A916JJV7"/>
<evidence type="ECO:0000313" key="1">
    <source>
        <dbReference type="EMBL" id="CAG5018264.1"/>
    </source>
</evidence>
<reference evidence="1" key="1">
    <citation type="submission" date="2021-04" db="EMBL/GenBank/DDBJ databases">
        <authorList>
            <person name="Rodrigo-Torres L."/>
            <person name="Arahal R. D."/>
            <person name="Lucena T."/>
        </authorList>
    </citation>
    <scope>NUCLEOTIDE SEQUENCE</scope>
    <source>
        <strain evidence="1">CECT 9275</strain>
    </source>
</reference>
<comment type="caution">
    <text evidence="1">The sequence shown here is derived from an EMBL/GenBank/DDBJ whole genome shotgun (WGS) entry which is preliminary data.</text>
</comment>
<name>A0A916JJV7_9BACT</name>
<organism evidence="1 2">
    <name type="scientific">Dyadobacter helix</name>
    <dbReference type="NCBI Taxonomy" id="2822344"/>
    <lineage>
        <taxon>Bacteria</taxon>
        <taxon>Pseudomonadati</taxon>
        <taxon>Bacteroidota</taxon>
        <taxon>Cytophagia</taxon>
        <taxon>Cytophagales</taxon>
        <taxon>Spirosomataceae</taxon>
        <taxon>Dyadobacter</taxon>
    </lineage>
</organism>